<organism evidence="2 3">
    <name type="scientific">Poecilia formosa</name>
    <name type="common">Amazon molly</name>
    <name type="synonym">Limia formosa</name>
    <dbReference type="NCBI Taxonomy" id="48698"/>
    <lineage>
        <taxon>Eukaryota</taxon>
        <taxon>Metazoa</taxon>
        <taxon>Chordata</taxon>
        <taxon>Craniata</taxon>
        <taxon>Vertebrata</taxon>
        <taxon>Euteleostomi</taxon>
        <taxon>Actinopterygii</taxon>
        <taxon>Neopterygii</taxon>
        <taxon>Teleostei</taxon>
        <taxon>Neoteleostei</taxon>
        <taxon>Acanthomorphata</taxon>
        <taxon>Ovalentaria</taxon>
        <taxon>Atherinomorphae</taxon>
        <taxon>Cyprinodontiformes</taxon>
        <taxon>Poeciliidae</taxon>
        <taxon>Poeciliinae</taxon>
        <taxon>Poecilia</taxon>
    </lineage>
</organism>
<evidence type="ECO:0000313" key="3">
    <source>
        <dbReference type="Proteomes" id="UP000028760"/>
    </source>
</evidence>
<dbReference type="Ensembl" id="ENSPFOT00000026488.1">
    <property type="protein sequence ID" value="ENSPFOP00000024994.1"/>
    <property type="gene ID" value="ENSPFOG00000021828.1"/>
</dbReference>
<proteinExistence type="predicted"/>
<reference evidence="3" key="1">
    <citation type="submission" date="2013-10" db="EMBL/GenBank/DDBJ databases">
        <authorList>
            <person name="Schartl M."/>
            <person name="Warren W."/>
        </authorList>
    </citation>
    <scope>NUCLEOTIDE SEQUENCE [LARGE SCALE GENOMIC DNA]</scope>
    <source>
        <strain evidence="3">female</strain>
    </source>
</reference>
<keyword evidence="1" id="KW-0472">Membrane</keyword>
<dbReference type="AlphaFoldDB" id="A0A096M0Q3"/>
<protein>
    <submittedName>
        <fullName evidence="2">Uncharacterized LOC107832985</fullName>
    </submittedName>
</protein>
<accession>A0A096M0Q3</accession>
<feature type="transmembrane region" description="Helical" evidence="1">
    <location>
        <begin position="52"/>
        <end position="74"/>
    </location>
</feature>
<reference evidence="2" key="2">
    <citation type="submission" date="2025-08" db="UniProtKB">
        <authorList>
            <consortium name="Ensembl"/>
        </authorList>
    </citation>
    <scope>IDENTIFICATION</scope>
</reference>
<keyword evidence="3" id="KW-1185">Reference proteome</keyword>
<name>A0A096M0Q3_POEFO</name>
<sequence>MPTLGAESATRLLKLVQHAVSMFLLVVLFSILQYVFDMHFVCSCRPGFHASGLLYLVLPPLILTFVVNIVEPFYRRKPFSSQRVFRFYCPSSCCGHYVIKLIIRFTSLTALWISLVFFDGDWYFCLKTNLNSTQTGMPCKKNLTYEEERTRDYYKTMSLDIGLGLCCSFLFLWSISEVWRAWKPGYRCGAPYYSVVYDNLLAEEVGNHLNEELQKMAKEKAEKLCENYIKSIRHHEHLENGENVFEISEVWGNVSASSFYMTEVEREKTGENNHEQEQ</sequence>
<dbReference type="OMA" id="YIFDMDF"/>
<keyword evidence="1" id="KW-0812">Transmembrane</keyword>
<dbReference type="Proteomes" id="UP000028760">
    <property type="component" value="Unassembled WGS sequence"/>
</dbReference>
<dbReference type="EMBL" id="AYCK01014738">
    <property type="status" value="NOT_ANNOTATED_CDS"/>
    <property type="molecule type" value="Genomic_DNA"/>
</dbReference>
<keyword evidence="1" id="KW-1133">Transmembrane helix</keyword>
<evidence type="ECO:0000256" key="1">
    <source>
        <dbReference type="SAM" id="Phobius"/>
    </source>
</evidence>
<feature type="transmembrane region" description="Helical" evidence="1">
    <location>
        <begin position="12"/>
        <end position="32"/>
    </location>
</feature>
<evidence type="ECO:0000313" key="2">
    <source>
        <dbReference type="Ensembl" id="ENSPFOP00000024994.1"/>
    </source>
</evidence>
<reference evidence="2" key="3">
    <citation type="submission" date="2025-09" db="UniProtKB">
        <authorList>
            <consortium name="Ensembl"/>
        </authorList>
    </citation>
    <scope>IDENTIFICATION</scope>
</reference>